<dbReference type="Gene3D" id="3.40.50.2000">
    <property type="entry name" value="Glycogen Phosphorylase B"/>
    <property type="match status" value="2"/>
</dbReference>
<dbReference type="SUPFAM" id="SSF53756">
    <property type="entry name" value="UDP-Glycosyltransferase/glycogen phosphorylase"/>
    <property type="match status" value="1"/>
</dbReference>
<keyword evidence="3" id="KW-1185">Reference proteome</keyword>
<dbReference type="PANTHER" id="PTHR45947">
    <property type="entry name" value="SULFOQUINOVOSYL TRANSFERASE SQD2"/>
    <property type="match status" value="1"/>
</dbReference>
<dbReference type="Pfam" id="PF13692">
    <property type="entry name" value="Glyco_trans_1_4"/>
    <property type="match status" value="1"/>
</dbReference>
<gene>
    <name evidence="2" type="ORF">KV396_12255</name>
</gene>
<sequence>MGARLRVVLDQLVQVVDPDHAAAAIELTRGLVATAPSGCDVEAIVAAGSEVSIPGVTEVRTLGLARRELAASWQLGIAAGAGGGLIHSPTLMAPLVRHDRTHDNDQTTVTVWGLEAWDAPNSLSRAAVAWQKAMLRRAAKHADAVVVPTHTIAQRIQEIARVGDRVRVIAGAAPEGFVPPFDAAERRGGLSLPERYVVVHGTWDSVSDGFRGALAAGAHAVVLDAAEGTEPRYSDIASSAGLAESRVHVRGALDTSDRAAVLAGAAAYVASSPTAAWPWRAVEAMRLGVPVVGVDSGTHRDVLADGGLLVDAGDLAEAVETATGGEGARLSVLAADRSRAFSWAGSAERVWGLHADL</sequence>
<dbReference type="EMBL" id="CP078077">
    <property type="protein sequence ID" value="UPL15201.1"/>
    <property type="molecule type" value="Genomic_DNA"/>
</dbReference>
<dbReference type="InterPro" id="IPR050194">
    <property type="entry name" value="Glycosyltransferase_grp1"/>
</dbReference>
<dbReference type="RefSeq" id="WP_247955892.1">
    <property type="nucleotide sequence ID" value="NZ_CP078077.1"/>
</dbReference>
<evidence type="ECO:0000313" key="3">
    <source>
        <dbReference type="Proteomes" id="UP000831963"/>
    </source>
</evidence>
<evidence type="ECO:0000313" key="2">
    <source>
        <dbReference type="EMBL" id="UPL15201.1"/>
    </source>
</evidence>
<name>A0ABY4ITJ8_9MICO</name>
<keyword evidence="2" id="KW-0808">Transferase</keyword>
<organism evidence="2 3">
    <name type="scientific">Microbacterium galbinum</name>
    <dbReference type="NCBI Taxonomy" id="2851646"/>
    <lineage>
        <taxon>Bacteria</taxon>
        <taxon>Bacillati</taxon>
        <taxon>Actinomycetota</taxon>
        <taxon>Actinomycetes</taxon>
        <taxon>Micrococcales</taxon>
        <taxon>Microbacteriaceae</taxon>
        <taxon>Microbacterium</taxon>
    </lineage>
</organism>
<dbReference type="GO" id="GO:0016757">
    <property type="term" value="F:glycosyltransferase activity"/>
    <property type="evidence" value="ECO:0007669"/>
    <property type="project" value="UniProtKB-KW"/>
</dbReference>
<dbReference type="Proteomes" id="UP000831963">
    <property type="component" value="Chromosome"/>
</dbReference>
<keyword evidence="2" id="KW-0328">Glycosyltransferase</keyword>
<accession>A0ABY4ITJ8</accession>
<proteinExistence type="predicted"/>
<dbReference type="PANTHER" id="PTHR45947:SF3">
    <property type="entry name" value="SULFOQUINOVOSYL TRANSFERASE SQD2"/>
    <property type="match status" value="1"/>
</dbReference>
<reference evidence="2 3" key="1">
    <citation type="submission" date="2021-06" db="EMBL/GenBank/DDBJ databases">
        <title>Genome-based taxonomic framework of Microbacterium strains isolated from marine environment, the description of four new species and reclassification of four preexisting species.</title>
        <authorList>
            <person name="Lee S.D."/>
            <person name="Kim S.-M."/>
            <person name="Byeon Y.-S."/>
            <person name="Yang H.L."/>
            <person name="Kim I.S."/>
        </authorList>
    </citation>
    <scope>NUCLEOTIDE SEQUENCE [LARGE SCALE GENOMIC DNA]</scope>
    <source>
        <strain evidence="2 3">SSW1-36</strain>
    </source>
</reference>
<evidence type="ECO:0000256" key="1">
    <source>
        <dbReference type="ARBA" id="ARBA00021292"/>
    </source>
</evidence>
<protein>
    <recommendedName>
        <fullName evidence="1">D-inositol 3-phosphate glycosyltransferase</fullName>
    </recommendedName>
</protein>